<evidence type="ECO:0000313" key="11">
    <source>
        <dbReference type="Proteomes" id="UP000538292"/>
    </source>
</evidence>
<protein>
    <submittedName>
        <fullName evidence="10">Homogentisate 1,2-dioxygenase</fullName>
    </submittedName>
</protein>
<evidence type="ECO:0000256" key="5">
    <source>
        <dbReference type="ARBA" id="ARBA00023002"/>
    </source>
</evidence>
<dbReference type="Gene3D" id="2.60.120.10">
    <property type="entry name" value="Jelly Rolls"/>
    <property type="match status" value="1"/>
</dbReference>
<comment type="caution">
    <text evidence="10">The sequence shown here is derived from an EMBL/GenBank/DDBJ whole genome shotgun (WGS) entry which is preliminary data.</text>
</comment>
<sequence>MPFYHRLGKLPPKRHIQFRQPDGRLYREEVMGTKGFSGKASILYHIYPPTQVKETRWIRTWSVSVTGEEANRHRHLLTFRAKEGKDPIEGRIHWLVNEDVAIATVSPTETMNYFFRNSDGDEIIFVHEGEGVLETVFGDLSYRPGDYLVIPVGTTYRVRMSHCKHRFLVIESNGEIATPRRYRNEFGQLLEHSPFCERDIRIPENLQTRDEKGNYEVRVKARGGLHSYIYDFHPFDVAGWDGYLYPWAFNIEDFEPITGSIHQPPSVHQTFEGPNFVVCSFVPRMYDYHPLAIPASYYHSNVDSDEVLYYVKGNFMSRRGVSEGSITLHPAGLPHGPQPGKTEGSIGKERTEELAVMIDTFRPLKLTGAALEIEDPRYIYSWLPEQKGDGSAN</sequence>
<evidence type="ECO:0000256" key="6">
    <source>
        <dbReference type="ARBA" id="ARBA00023004"/>
    </source>
</evidence>
<evidence type="ECO:0000256" key="8">
    <source>
        <dbReference type="PIRSR" id="PIRSR605708-2"/>
    </source>
</evidence>
<evidence type="ECO:0000256" key="4">
    <source>
        <dbReference type="ARBA" id="ARBA00022964"/>
    </source>
</evidence>
<gene>
    <name evidence="10" type="ORF">H2C83_00640</name>
</gene>
<dbReference type="RefSeq" id="WP_181736751.1">
    <property type="nucleotide sequence ID" value="NZ_JACEOL010000002.1"/>
</dbReference>
<dbReference type="Pfam" id="PF20510">
    <property type="entry name" value="HgmA_N"/>
    <property type="match status" value="1"/>
</dbReference>
<keyword evidence="4 10" id="KW-0223">Dioxygenase</keyword>
<keyword evidence="5" id="KW-0560">Oxidoreductase</keyword>
<dbReference type="InterPro" id="IPR046452">
    <property type="entry name" value="HgmA_N"/>
</dbReference>
<dbReference type="PANTHER" id="PTHR11056:SF0">
    <property type="entry name" value="HOMOGENTISATE 1,2-DIOXYGENASE"/>
    <property type="match status" value="1"/>
</dbReference>
<dbReference type="GO" id="GO:0005737">
    <property type="term" value="C:cytoplasm"/>
    <property type="evidence" value="ECO:0007669"/>
    <property type="project" value="TreeGrafter"/>
</dbReference>
<reference evidence="10 11" key="1">
    <citation type="submission" date="2020-07" db="EMBL/GenBank/DDBJ databases">
        <title>Thermoactinomyces phylogeny.</title>
        <authorList>
            <person name="Dunlap C."/>
        </authorList>
    </citation>
    <scope>NUCLEOTIDE SEQUENCE [LARGE SCALE GENOMIC DNA]</scope>
    <source>
        <strain evidence="10 11">AMNI-1</strain>
    </source>
</reference>
<accession>A0A7W1XPF0</accession>
<dbReference type="AlphaFoldDB" id="A0A7W1XPF0"/>
<dbReference type="GO" id="GO:0046872">
    <property type="term" value="F:metal ion binding"/>
    <property type="evidence" value="ECO:0007669"/>
    <property type="project" value="UniProtKB-KW"/>
</dbReference>
<proteinExistence type="inferred from homology"/>
<feature type="domain" description="Homogentisate 1,2-dioxygenase N-terminal" evidence="9">
    <location>
        <begin position="93"/>
        <end position="250"/>
    </location>
</feature>
<dbReference type="PANTHER" id="PTHR11056">
    <property type="entry name" value="HOMOGENTISATE 1,2-DIOXYGENASE"/>
    <property type="match status" value="1"/>
</dbReference>
<dbReference type="InterPro" id="IPR011051">
    <property type="entry name" value="RmlC_Cupin_sf"/>
</dbReference>
<feature type="binding site" evidence="8">
    <location>
        <position position="299"/>
    </location>
    <ligand>
        <name>Fe cation</name>
        <dbReference type="ChEBI" id="CHEBI:24875"/>
    </ligand>
</feature>
<comment type="similarity">
    <text evidence="2">Belongs to the homogentisate dioxygenase family.</text>
</comment>
<dbReference type="Proteomes" id="UP000538292">
    <property type="component" value="Unassembled WGS sequence"/>
</dbReference>
<feature type="binding site" evidence="8">
    <location>
        <position position="335"/>
    </location>
    <ligand>
        <name>homogentisate</name>
        <dbReference type="ChEBI" id="CHEBI:16169"/>
    </ligand>
</feature>
<comment type="cofactor">
    <cofactor evidence="1 8">
        <name>Fe cation</name>
        <dbReference type="ChEBI" id="CHEBI:24875"/>
    </cofactor>
</comment>
<name>A0A7W1XPF0_9BACL</name>
<evidence type="ECO:0000256" key="1">
    <source>
        <dbReference type="ARBA" id="ARBA00001962"/>
    </source>
</evidence>
<dbReference type="SUPFAM" id="SSF51182">
    <property type="entry name" value="RmlC-like cupins"/>
    <property type="match status" value="1"/>
</dbReference>
<feature type="binding site" evidence="8">
    <location>
        <position position="335"/>
    </location>
    <ligand>
        <name>Fe cation</name>
        <dbReference type="ChEBI" id="CHEBI:24875"/>
    </ligand>
</feature>
<dbReference type="GO" id="GO:0006559">
    <property type="term" value="P:L-phenylalanine catabolic process"/>
    <property type="evidence" value="ECO:0007669"/>
    <property type="project" value="InterPro"/>
</dbReference>
<dbReference type="GO" id="GO:0006570">
    <property type="term" value="P:tyrosine metabolic process"/>
    <property type="evidence" value="ECO:0007669"/>
    <property type="project" value="InterPro"/>
</dbReference>
<dbReference type="EMBL" id="JACEOL010000002">
    <property type="protein sequence ID" value="MBA4600853.1"/>
    <property type="molecule type" value="Genomic_DNA"/>
</dbReference>
<feature type="binding site" evidence="8">
    <location>
        <position position="305"/>
    </location>
    <ligand>
        <name>Fe cation</name>
        <dbReference type="ChEBI" id="CHEBI:24875"/>
    </ligand>
</feature>
<evidence type="ECO:0000256" key="2">
    <source>
        <dbReference type="ARBA" id="ARBA00007757"/>
    </source>
</evidence>
<dbReference type="InterPro" id="IPR014710">
    <property type="entry name" value="RmlC-like_jellyroll"/>
</dbReference>
<evidence type="ECO:0000259" key="9">
    <source>
        <dbReference type="Pfam" id="PF20510"/>
    </source>
</evidence>
<organism evidence="10 11">
    <name type="scientific">Thermoactinomyces mirandus</name>
    <dbReference type="NCBI Taxonomy" id="2756294"/>
    <lineage>
        <taxon>Bacteria</taxon>
        <taxon>Bacillati</taxon>
        <taxon>Bacillota</taxon>
        <taxon>Bacilli</taxon>
        <taxon>Bacillales</taxon>
        <taxon>Thermoactinomycetaceae</taxon>
        <taxon>Thermoactinomyces</taxon>
    </lineage>
</organism>
<keyword evidence="3 8" id="KW-0479">Metal-binding</keyword>
<dbReference type="GO" id="GO:0004411">
    <property type="term" value="F:homogentisate 1,2-dioxygenase activity"/>
    <property type="evidence" value="ECO:0007669"/>
    <property type="project" value="InterPro"/>
</dbReference>
<keyword evidence="6 8" id="KW-0408">Iron</keyword>
<evidence type="ECO:0000256" key="3">
    <source>
        <dbReference type="ARBA" id="ARBA00022723"/>
    </source>
</evidence>
<feature type="active site" description="Proton acceptor" evidence="7">
    <location>
        <position position="262"/>
    </location>
</feature>
<keyword evidence="11" id="KW-1185">Reference proteome</keyword>
<evidence type="ECO:0000313" key="10">
    <source>
        <dbReference type="EMBL" id="MBA4600853.1"/>
    </source>
</evidence>
<dbReference type="InterPro" id="IPR005708">
    <property type="entry name" value="Homogentis_dOase"/>
</dbReference>
<evidence type="ECO:0000256" key="7">
    <source>
        <dbReference type="PIRSR" id="PIRSR605708-1"/>
    </source>
</evidence>